<sequence length="201" mass="23381">MFDFDKQNILFYIVLGFVFVICLKIYNESDAFNLKCIISDVDGEKYCVRERSKLQLAADLLAKVTKNCKDLVVYVGKKYPDDEDVQRLVKNFNPEKISETLPTSEFTAYSENKGEKLAFCLNKKKDDASKLIDINTLTFVAIHELSHIMTKTEGHKQIFWQHFKFLLENAKEANIYQPVDYKKNPEPYCGMDITDNPYFDL</sequence>
<evidence type="ECO:0000313" key="2">
    <source>
        <dbReference type="EMBL" id="QHT88729.1"/>
    </source>
</evidence>
<dbReference type="AlphaFoldDB" id="A0A6C0I7G5"/>
<reference evidence="2" key="1">
    <citation type="journal article" date="2020" name="Nature">
        <title>Giant virus diversity and host interactions through global metagenomics.</title>
        <authorList>
            <person name="Schulz F."/>
            <person name="Roux S."/>
            <person name="Paez-Espino D."/>
            <person name="Jungbluth S."/>
            <person name="Walsh D.A."/>
            <person name="Denef V.J."/>
            <person name="McMahon K.D."/>
            <person name="Konstantinidis K.T."/>
            <person name="Eloe-Fadrosh E.A."/>
            <person name="Kyrpides N.C."/>
            <person name="Woyke T."/>
        </authorList>
    </citation>
    <scope>NUCLEOTIDE SEQUENCE</scope>
    <source>
        <strain evidence="2">GVMAG-M-3300023184-51</strain>
    </source>
</reference>
<name>A0A6C0I7G5_9ZZZZ</name>
<keyword evidence="1" id="KW-1133">Transmembrane helix</keyword>
<keyword evidence="1" id="KW-0472">Membrane</keyword>
<dbReference type="Gene3D" id="3.30.2010.10">
    <property type="entry name" value="Metalloproteases ('zincins'), catalytic domain"/>
    <property type="match status" value="1"/>
</dbReference>
<keyword evidence="1" id="KW-0812">Transmembrane</keyword>
<proteinExistence type="predicted"/>
<organism evidence="2">
    <name type="scientific">viral metagenome</name>
    <dbReference type="NCBI Taxonomy" id="1070528"/>
    <lineage>
        <taxon>unclassified sequences</taxon>
        <taxon>metagenomes</taxon>
        <taxon>organismal metagenomes</taxon>
    </lineage>
</organism>
<feature type="transmembrane region" description="Helical" evidence="1">
    <location>
        <begin position="9"/>
        <end position="26"/>
    </location>
</feature>
<dbReference type="EMBL" id="MN740122">
    <property type="protein sequence ID" value="QHT88729.1"/>
    <property type="molecule type" value="Genomic_DNA"/>
</dbReference>
<accession>A0A6C0I7G5</accession>
<protein>
    <submittedName>
        <fullName evidence="2">Uncharacterized protein</fullName>
    </submittedName>
</protein>
<evidence type="ECO:0000256" key="1">
    <source>
        <dbReference type="SAM" id="Phobius"/>
    </source>
</evidence>